<evidence type="ECO:0000313" key="2">
    <source>
        <dbReference type="Proteomes" id="UP000244920"/>
    </source>
</evidence>
<name>A0A2U8FI63_9PAST</name>
<evidence type="ECO:0000313" key="1">
    <source>
        <dbReference type="EMBL" id="AWI50680.1"/>
    </source>
</evidence>
<gene>
    <name evidence="1" type="ORF">DDU33_03855</name>
</gene>
<reference evidence="2" key="1">
    <citation type="submission" date="2018-05" db="EMBL/GenBank/DDBJ databases">
        <title>Complete genome sequence of Actinobacillus porcitonsillarum reference strain 9953L55 (CCUG 46996).</title>
        <authorList>
            <person name="Dona V."/>
            <person name="Perreten V."/>
        </authorList>
    </citation>
    <scope>NUCLEOTIDE SEQUENCE [LARGE SCALE GENOMIC DNA]</scope>
    <source>
        <strain evidence="2">9953L55</strain>
    </source>
</reference>
<organism evidence="1 2">
    <name type="scientific">Actinobacillus porcitonsillarum</name>
    <dbReference type="NCBI Taxonomy" id="189834"/>
    <lineage>
        <taxon>Bacteria</taxon>
        <taxon>Pseudomonadati</taxon>
        <taxon>Pseudomonadota</taxon>
        <taxon>Gammaproteobacteria</taxon>
        <taxon>Pasteurellales</taxon>
        <taxon>Pasteurellaceae</taxon>
        <taxon>Actinobacillus</taxon>
    </lineage>
</organism>
<dbReference type="Proteomes" id="UP000244920">
    <property type="component" value="Chromosome"/>
</dbReference>
<protein>
    <submittedName>
        <fullName evidence="1">Uncharacterized protein</fullName>
    </submittedName>
</protein>
<accession>A0A2U8FI63</accession>
<dbReference type="EMBL" id="CP029206">
    <property type="protein sequence ID" value="AWI50680.1"/>
    <property type="molecule type" value="Genomic_DNA"/>
</dbReference>
<dbReference type="KEGG" id="apor:DDU33_03855"/>
<dbReference type="AlphaFoldDB" id="A0A2U8FI63"/>
<keyword evidence="2" id="KW-1185">Reference proteome</keyword>
<proteinExistence type="predicted"/>
<sequence>MARLSGKINVSEQLINFVRFEEPTVVIGSNQKVCSGLFLLFVGIRYRNTVGEQTVSSPLVW</sequence>